<comment type="caution">
    <text evidence="5">The sequence shown here is derived from an EMBL/GenBank/DDBJ whole genome shotgun (WGS) entry which is preliminary data.</text>
</comment>
<organism evidence="5 6">
    <name type="scientific">Seohaeicola zhoushanensis</name>
    <dbReference type="NCBI Taxonomy" id="1569283"/>
    <lineage>
        <taxon>Bacteria</taxon>
        <taxon>Pseudomonadati</taxon>
        <taxon>Pseudomonadota</taxon>
        <taxon>Alphaproteobacteria</taxon>
        <taxon>Rhodobacterales</taxon>
        <taxon>Roseobacteraceae</taxon>
        <taxon>Seohaeicola</taxon>
    </lineage>
</organism>
<proteinExistence type="inferred from homology"/>
<keyword evidence="6" id="KW-1185">Reference proteome</keyword>
<evidence type="ECO:0000256" key="1">
    <source>
        <dbReference type="ARBA" id="ARBA00007825"/>
    </source>
</evidence>
<dbReference type="InterPro" id="IPR015889">
    <property type="entry name" value="Intradiol_dOase_core"/>
</dbReference>
<accession>A0A8J3GXK0</accession>
<dbReference type="Pfam" id="PF12391">
    <property type="entry name" value="PCDO_beta_N"/>
    <property type="match status" value="1"/>
</dbReference>
<keyword evidence="3" id="KW-0560">Oxidoreductase</keyword>
<dbReference type="PANTHER" id="PTHR33711:SF10">
    <property type="entry name" value="INTRADIOL RING-CLEAVAGE DIOXYGENASES DOMAIN-CONTAINING PROTEIN"/>
    <property type="match status" value="1"/>
</dbReference>
<sequence length="236" mass="25980">MTLMPRNRANHPLPYAPGYKSSIPRSPKLALVSGAPTATEQTGPVFGHELIGKLDNNLILNFTGEPAIGERIIVHGRVLDETGRGVAGALVEVWQANAGGRYRHKKDGYLAPLDPNFGGCGRTLTGADGSYEFLTIRPGAYPWPNGVNDWRPMHIHFSVFGQSFGQRLITQMYFEGDPLIARCPIVNTIPDKAAIDRLVAPLDMGRALPHDCLAYKFDIVIRGNRQTMFENRMEGL</sequence>
<reference evidence="5" key="1">
    <citation type="journal article" date="2014" name="Int. J. Syst. Evol. Microbiol.">
        <title>Complete genome sequence of Corynebacterium casei LMG S-19264T (=DSM 44701T), isolated from a smear-ripened cheese.</title>
        <authorList>
            <consortium name="US DOE Joint Genome Institute (JGI-PGF)"/>
            <person name="Walter F."/>
            <person name="Albersmeier A."/>
            <person name="Kalinowski J."/>
            <person name="Ruckert C."/>
        </authorList>
    </citation>
    <scope>NUCLEOTIDE SEQUENCE</scope>
    <source>
        <strain evidence="5">KCTC 42650</strain>
    </source>
</reference>
<keyword evidence="2" id="KW-0223">Dioxygenase</keyword>
<dbReference type="NCBIfam" id="TIGR02422">
    <property type="entry name" value="protocat_beta"/>
    <property type="match status" value="1"/>
</dbReference>
<dbReference type="RefSeq" id="WP_189680616.1">
    <property type="nucleotide sequence ID" value="NZ_BNCJ01000007.1"/>
</dbReference>
<dbReference type="Pfam" id="PF00775">
    <property type="entry name" value="Dioxygenase_C"/>
    <property type="match status" value="1"/>
</dbReference>
<evidence type="ECO:0000313" key="5">
    <source>
        <dbReference type="EMBL" id="GHF54129.1"/>
    </source>
</evidence>
<evidence type="ECO:0000256" key="3">
    <source>
        <dbReference type="ARBA" id="ARBA00023002"/>
    </source>
</evidence>
<dbReference type="GO" id="GO:0008199">
    <property type="term" value="F:ferric iron binding"/>
    <property type="evidence" value="ECO:0007669"/>
    <property type="project" value="InterPro"/>
</dbReference>
<evidence type="ECO:0000256" key="2">
    <source>
        <dbReference type="ARBA" id="ARBA00022964"/>
    </source>
</evidence>
<dbReference type="InterPro" id="IPR050770">
    <property type="entry name" value="Intradiol_RC_Dioxygenase"/>
</dbReference>
<dbReference type="EMBL" id="BNCJ01000007">
    <property type="protein sequence ID" value="GHF54129.1"/>
    <property type="molecule type" value="Genomic_DNA"/>
</dbReference>
<dbReference type="SUPFAM" id="SSF49482">
    <property type="entry name" value="Aromatic compound dioxygenase"/>
    <property type="match status" value="1"/>
</dbReference>
<name>A0A8J3GXK0_9RHOB</name>
<dbReference type="InterPro" id="IPR024756">
    <property type="entry name" value="PCDO_beta_N"/>
</dbReference>
<dbReference type="Proteomes" id="UP000626220">
    <property type="component" value="Unassembled WGS sequence"/>
</dbReference>
<dbReference type="PANTHER" id="PTHR33711">
    <property type="entry name" value="DIOXYGENASE, PUTATIVE (AFU_ORTHOLOGUE AFUA_2G02910)-RELATED"/>
    <property type="match status" value="1"/>
</dbReference>
<dbReference type="InterPro" id="IPR012785">
    <property type="entry name" value="Protocat_dOase_b"/>
</dbReference>
<evidence type="ECO:0000259" key="4">
    <source>
        <dbReference type="PROSITE" id="PS00083"/>
    </source>
</evidence>
<dbReference type="Gene3D" id="2.60.130.10">
    <property type="entry name" value="Aromatic compound dioxygenase"/>
    <property type="match status" value="1"/>
</dbReference>
<dbReference type="GO" id="GO:0019619">
    <property type="term" value="P:3,4-dihydroxybenzoate catabolic process"/>
    <property type="evidence" value="ECO:0007669"/>
    <property type="project" value="InterPro"/>
</dbReference>
<dbReference type="PROSITE" id="PS00083">
    <property type="entry name" value="INTRADIOL_DIOXYGENAS"/>
    <property type="match status" value="1"/>
</dbReference>
<dbReference type="GO" id="GO:0018578">
    <property type="term" value="F:protocatechuate 3,4-dioxygenase activity"/>
    <property type="evidence" value="ECO:0007669"/>
    <property type="project" value="InterPro"/>
</dbReference>
<feature type="domain" description="Intradiol ring-cleavage dioxygenases" evidence="4">
    <location>
        <begin position="74"/>
        <end position="102"/>
    </location>
</feature>
<dbReference type="AlphaFoldDB" id="A0A8J3GXK0"/>
<evidence type="ECO:0000313" key="6">
    <source>
        <dbReference type="Proteomes" id="UP000626220"/>
    </source>
</evidence>
<comment type="similarity">
    <text evidence="1">Belongs to the intradiol ring-cleavage dioxygenase family.</text>
</comment>
<dbReference type="InterPro" id="IPR000627">
    <property type="entry name" value="Intradiol_dOase_C"/>
</dbReference>
<reference evidence="5" key="2">
    <citation type="submission" date="2020-09" db="EMBL/GenBank/DDBJ databases">
        <authorList>
            <person name="Sun Q."/>
            <person name="Kim S."/>
        </authorList>
    </citation>
    <scope>NUCLEOTIDE SEQUENCE</scope>
    <source>
        <strain evidence="5">KCTC 42650</strain>
    </source>
</reference>
<protein>
    <submittedName>
        <fullName evidence="5">Protocatechuate 3,4-dioxygenase subunit beta</fullName>
    </submittedName>
</protein>
<gene>
    <name evidence="5" type="primary">pcaH</name>
    <name evidence="5" type="ORF">GCM10017056_26970</name>
</gene>